<dbReference type="GO" id="GO:0000981">
    <property type="term" value="F:DNA-binding transcription factor activity, RNA polymerase II-specific"/>
    <property type="evidence" value="ECO:0007669"/>
    <property type="project" value="InterPro"/>
</dbReference>
<dbReference type="EMBL" id="RSCD01000033">
    <property type="protein sequence ID" value="RSH80757.1"/>
    <property type="molecule type" value="Genomic_DNA"/>
</dbReference>
<evidence type="ECO:0000259" key="7">
    <source>
        <dbReference type="PROSITE" id="PS50048"/>
    </source>
</evidence>
<evidence type="ECO:0000256" key="6">
    <source>
        <dbReference type="SAM" id="MobiDB-lite"/>
    </source>
</evidence>
<dbReference type="GO" id="GO:0008270">
    <property type="term" value="F:zinc ion binding"/>
    <property type="evidence" value="ECO:0007669"/>
    <property type="project" value="InterPro"/>
</dbReference>
<evidence type="ECO:0000256" key="5">
    <source>
        <dbReference type="ARBA" id="ARBA00023242"/>
    </source>
</evidence>
<dbReference type="PROSITE" id="PS50048">
    <property type="entry name" value="ZN2_CY6_FUNGAL_2"/>
    <property type="match status" value="1"/>
</dbReference>
<accession>A0A427XPJ7</accession>
<keyword evidence="1" id="KW-0479">Metal-binding</keyword>
<dbReference type="STRING" id="1890683.A0A427XPJ7"/>
<reference evidence="8 9" key="1">
    <citation type="submission" date="2018-11" db="EMBL/GenBank/DDBJ databases">
        <title>Genome sequence of Saitozyma podzolica DSM 27192.</title>
        <authorList>
            <person name="Aliyu H."/>
            <person name="Gorte O."/>
            <person name="Ochsenreither K."/>
        </authorList>
    </citation>
    <scope>NUCLEOTIDE SEQUENCE [LARGE SCALE GENOMIC DNA]</scope>
    <source>
        <strain evidence="8 9">DSM 27192</strain>
    </source>
</reference>
<organism evidence="8 9">
    <name type="scientific">Saitozyma podzolica</name>
    <dbReference type="NCBI Taxonomy" id="1890683"/>
    <lineage>
        <taxon>Eukaryota</taxon>
        <taxon>Fungi</taxon>
        <taxon>Dikarya</taxon>
        <taxon>Basidiomycota</taxon>
        <taxon>Agaricomycotina</taxon>
        <taxon>Tremellomycetes</taxon>
        <taxon>Tremellales</taxon>
        <taxon>Trimorphomycetaceae</taxon>
        <taxon>Saitozyma</taxon>
    </lineage>
</organism>
<keyword evidence="3" id="KW-0238">DNA-binding</keyword>
<dbReference type="CDD" id="cd12148">
    <property type="entry name" value="fungal_TF_MHR"/>
    <property type="match status" value="1"/>
</dbReference>
<dbReference type="Pfam" id="PF04082">
    <property type="entry name" value="Fungal_trans"/>
    <property type="match status" value="1"/>
</dbReference>
<dbReference type="InterPro" id="IPR050797">
    <property type="entry name" value="Carb_Metab_Trans_Reg"/>
</dbReference>
<keyword evidence="2" id="KW-0805">Transcription regulation</keyword>
<protein>
    <recommendedName>
        <fullName evidence="7">Zn(2)-C6 fungal-type domain-containing protein</fullName>
    </recommendedName>
</protein>
<dbReference type="SMART" id="SM00066">
    <property type="entry name" value="GAL4"/>
    <property type="match status" value="1"/>
</dbReference>
<dbReference type="Proteomes" id="UP000279259">
    <property type="component" value="Unassembled WGS sequence"/>
</dbReference>
<dbReference type="OrthoDB" id="2590868at2759"/>
<dbReference type="PANTHER" id="PTHR31668">
    <property type="entry name" value="GLUCOSE TRANSPORT TRANSCRIPTION REGULATOR RGT1-RELATED-RELATED"/>
    <property type="match status" value="1"/>
</dbReference>
<sequence>MAAPGKRASFNVDSTSSSSGVLTNGLEAGPSAVRSAQSTSDPRRTTKKARIERACDRCREKRLRCEFDLDQSDCRNCLRHRQTCRALEPPPADDRPRNKRDRRRQPTAYDSTREEGEASGAVHEEDDQWQGLEPRFLGLTALDWSLLSSSDHHGLKSIDDRYSHARIQVESSGDEIVLVTHGKTDNDERAMEPSASRVAASEVKFALNLRCGKLAADGGSFSWLTVGSAIRTALDIGLHRDIAGDEVSQQQIDRRRRVWASCVIADRWYALSFGQPMTINLLDCDAHGPSVYTDGCRDGQGDSEAPFTMHAEMTKVGSRGALLMLVHSDTRFKQLSILLGRVLRAAYRPLGMDLITDSTLRQLQQDIEQWHSNLPTTLRLRTERNSDPKAGLLCLFSVCVDFVFMRAFLRPKKPIPPHITFRPRPDSWDDNVSRSELAIKWVAEHVMYSYMWCFFVQLHAYVATGDARPLDLMQMVDKSMQGWAAWEPAVSNDLALRTKVFSLANTLTAAALGSHHRRHGHISSSDTAVRSGSPPALQPDFAPTDFHLPEPTAPVDLFDEVFQPARASLDSDMQLLELFIQDHQLGWALQPSSDYTAPVTDLQEESDPFYSMG</sequence>
<evidence type="ECO:0000256" key="1">
    <source>
        <dbReference type="ARBA" id="ARBA00022723"/>
    </source>
</evidence>
<keyword evidence="9" id="KW-1185">Reference proteome</keyword>
<dbReference type="PANTHER" id="PTHR31668:SF26">
    <property type="entry name" value="GLUCOSE TRANSPORT TRANSCRIPTION REGULATOR RGT1-RELATED"/>
    <property type="match status" value="1"/>
</dbReference>
<dbReference type="Pfam" id="PF00172">
    <property type="entry name" value="Zn_clus"/>
    <property type="match status" value="1"/>
</dbReference>
<dbReference type="CDD" id="cd00067">
    <property type="entry name" value="GAL4"/>
    <property type="match status" value="1"/>
</dbReference>
<comment type="caution">
    <text evidence="8">The sequence shown here is derived from an EMBL/GenBank/DDBJ whole genome shotgun (WGS) entry which is preliminary data.</text>
</comment>
<dbReference type="Gene3D" id="4.10.240.10">
    <property type="entry name" value="Zn(2)-C6 fungal-type DNA-binding domain"/>
    <property type="match status" value="1"/>
</dbReference>
<dbReference type="InterPro" id="IPR001138">
    <property type="entry name" value="Zn2Cys6_DnaBD"/>
</dbReference>
<dbReference type="InterPro" id="IPR007219">
    <property type="entry name" value="XnlR_reg_dom"/>
</dbReference>
<evidence type="ECO:0000313" key="9">
    <source>
        <dbReference type="Proteomes" id="UP000279259"/>
    </source>
</evidence>
<keyword evidence="4" id="KW-0804">Transcription</keyword>
<evidence type="ECO:0000313" key="8">
    <source>
        <dbReference type="EMBL" id="RSH80757.1"/>
    </source>
</evidence>
<feature type="compositionally biased region" description="Polar residues" evidence="6">
    <location>
        <begin position="11"/>
        <end position="22"/>
    </location>
</feature>
<dbReference type="SMART" id="SM00906">
    <property type="entry name" value="Fungal_trans"/>
    <property type="match status" value="1"/>
</dbReference>
<gene>
    <name evidence="8" type="ORF">EHS25_007093</name>
</gene>
<proteinExistence type="predicted"/>
<keyword evidence="5" id="KW-0539">Nucleus</keyword>
<dbReference type="GO" id="GO:0006351">
    <property type="term" value="P:DNA-templated transcription"/>
    <property type="evidence" value="ECO:0007669"/>
    <property type="project" value="InterPro"/>
</dbReference>
<feature type="domain" description="Zn(2)-C6 fungal-type" evidence="7">
    <location>
        <begin position="54"/>
        <end position="86"/>
    </location>
</feature>
<evidence type="ECO:0000256" key="3">
    <source>
        <dbReference type="ARBA" id="ARBA00023125"/>
    </source>
</evidence>
<feature type="compositionally biased region" description="Basic and acidic residues" evidence="6">
    <location>
        <begin position="41"/>
        <end position="51"/>
    </location>
</feature>
<dbReference type="PROSITE" id="PS00463">
    <property type="entry name" value="ZN2_CY6_FUNGAL_1"/>
    <property type="match status" value="1"/>
</dbReference>
<dbReference type="AlphaFoldDB" id="A0A427XPJ7"/>
<feature type="region of interest" description="Disordered" evidence="6">
    <location>
        <begin position="86"/>
        <end position="127"/>
    </location>
</feature>
<dbReference type="InterPro" id="IPR036864">
    <property type="entry name" value="Zn2-C6_fun-type_DNA-bd_sf"/>
</dbReference>
<evidence type="ECO:0000256" key="4">
    <source>
        <dbReference type="ARBA" id="ARBA00023163"/>
    </source>
</evidence>
<dbReference type="GO" id="GO:0003677">
    <property type="term" value="F:DNA binding"/>
    <property type="evidence" value="ECO:0007669"/>
    <property type="project" value="UniProtKB-KW"/>
</dbReference>
<dbReference type="SUPFAM" id="SSF57701">
    <property type="entry name" value="Zn2/Cys6 DNA-binding domain"/>
    <property type="match status" value="1"/>
</dbReference>
<name>A0A427XPJ7_9TREE</name>
<evidence type="ECO:0000256" key="2">
    <source>
        <dbReference type="ARBA" id="ARBA00023015"/>
    </source>
</evidence>
<feature type="region of interest" description="Disordered" evidence="6">
    <location>
        <begin position="1"/>
        <end position="51"/>
    </location>
</feature>